<gene>
    <name evidence="2" type="ORF">PHLCEN_2v12436</name>
</gene>
<dbReference type="EMBL" id="MLYV02001250">
    <property type="protein sequence ID" value="PSR71691.1"/>
    <property type="molecule type" value="Genomic_DNA"/>
</dbReference>
<keyword evidence="3" id="KW-1185">Reference proteome</keyword>
<feature type="transmembrane region" description="Helical" evidence="1">
    <location>
        <begin position="12"/>
        <end position="34"/>
    </location>
</feature>
<comment type="caution">
    <text evidence="2">The sequence shown here is derived from an EMBL/GenBank/DDBJ whole genome shotgun (WGS) entry which is preliminary data.</text>
</comment>
<protein>
    <submittedName>
        <fullName evidence="2">Uncharacterized protein</fullName>
    </submittedName>
</protein>
<keyword evidence="1" id="KW-1133">Transmembrane helix</keyword>
<dbReference type="OrthoDB" id="3255262at2759"/>
<keyword evidence="1" id="KW-0812">Transmembrane</keyword>
<evidence type="ECO:0000313" key="3">
    <source>
        <dbReference type="Proteomes" id="UP000186601"/>
    </source>
</evidence>
<sequence>MKKIPYQEAVGSLMYAAIGTLPDIAFAVSTLAQFSENPGWVHWEAFSSISWAHETSRWYTEGYKKVWKDL</sequence>
<name>A0A2R6NHC5_9APHY</name>
<reference evidence="2 3" key="1">
    <citation type="submission" date="2018-02" db="EMBL/GenBank/DDBJ databases">
        <title>Genome sequence of the basidiomycete white-rot fungus Phlebia centrifuga.</title>
        <authorList>
            <person name="Granchi Z."/>
            <person name="Peng M."/>
            <person name="de Vries R.P."/>
            <person name="Hilden K."/>
            <person name="Makela M.R."/>
            <person name="Grigoriev I."/>
            <person name="Riley R."/>
        </authorList>
    </citation>
    <scope>NUCLEOTIDE SEQUENCE [LARGE SCALE GENOMIC DNA]</scope>
    <source>
        <strain evidence="2 3">FBCC195</strain>
    </source>
</reference>
<organism evidence="2 3">
    <name type="scientific">Hermanssonia centrifuga</name>
    <dbReference type="NCBI Taxonomy" id="98765"/>
    <lineage>
        <taxon>Eukaryota</taxon>
        <taxon>Fungi</taxon>
        <taxon>Dikarya</taxon>
        <taxon>Basidiomycota</taxon>
        <taxon>Agaricomycotina</taxon>
        <taxon>Agaricomycetes</taxon>
        <taxon>Polyporales</taxon>
        <taxon>Meruliaceae</taxon>
        <taxon>Hermanssonia</taxon>
    </lineage>
</organism>
<proteinExistence type="predicted"/>
<dbReference type="AlphaFoldDB" id="A0A2R6NHC5"/>
<keyword evidence="1" id="KW-0472">Membrane</keyword>
<dbReference type="Proteomes" id="UP000186601">
    <property type="component" value="Unassembled WGS sequence"/>
</dbReference>
<accession>A0A2R6NHC5</accession>
<dbReference type="STRING" id="98765.A0A2R6NHC5"/>
<evidence type="ECO:0000256" key="1">
    <source>
        <dbReference type="SAM" id="Phobius"/>
    </source>
</evidence>
<evidence type="ECO:0000313" key="2">
    <source>
        <dbReference type="EMBL" id="PSR71691.1"/>
    </source>
</evidence>